<dbReference type="Pfam" id="PF13532">
    <property type="entry name" value="2OG-FeII_Oxy_2"/>
    <property type="match status" value="1"/>
</dbReference>
<reference evidence="2 3" key="1">
    <citation type="submission" date="2023-03" db="EMBL/GenBank/DDBJ databases">
        <title>Draft genome sequence of Thalassotalea eurytherma JCM 18482T.</title>
        <authorList>
            <person name="Sawabe T."/>
        </authorList>
    </citation>
    <scope>NUCLEOTIDE SEQUENCE [LARGE SCALE GENOMIC DNA]</scope>
    <source>
        <strain evidence="2 3">JCM 18482</strain>
    </source>
</reference>
<protein>
    <submittedName>
        <fullName evidence="2">Alkylated DNA repair protein</fullName>
    </submittedName>
</protein>
<feature type="domain" description="Fe2OG dioxygenase" evidence="1">
    <location>
        <begin position="91"/>
        <end position="188"/>
    </location>
</feature>
<sequence length="189" mass="21617">MKIKAQNALLNYYPSFFDTQVARTLTQSLLSEVAFSQDTITLYGKQHNVPRLQAWFGSAGYQYSGLLMKPFSWTPSLLAIKEKVEHFSGYQFNSALVNLYRNQHDSVSWHSDDEPELGKHPVIASISLGATRTFKLKHKESKENLTIPLVEGSLLMMEGETQEYWQHAVLKEKKASGPRINITFRQLHK</sequence>
<dbReference type="InterPro" id="IPR037151">
    <property type="entry name" value="AlkB-like_sf"/>
</dbReference>
<dbReference type="PANTHER" id="PTHR31212">
    <property type="entry name" value="ALPHA-KETOGLUTARATE-DEPENDENT DIOXYGENASE ALKB HOMOLOG 3"/>
    <property type="match status" value="1"/>
</dbReference>
<dbReference type="Proteomes" id="UP001157133">
    <property type="component" value="Unassembled WGS sequence"/>
</dbReference>
<dbReference type="PROSITE" id="PS51471">
    <property type="entry name" value="FE2OG_OXY"/>
    <property type="match status" value="1"/>
</dbReference>
<dbReference type="EMBL" id="BSSU01000009">
    <property type="protein sequence ID" value="GLX82430.1"/>
    <property type="molecule type" value="Genomic_DNA"/>
</dbReference>
<evidence type="ECO:0000313" key="2">
    <source>
        <dbReference type="EMBL" id="GLX82430.1"/>
    </source>
</evidence>
<dbReference type="Gene3D" id="2.60.120.590">
    <property type="entry name" value="Alpha-ketoglutarate-dependent dioxygenase AlkB-like"/>
    <property type="match status" value="1"/>
</dbReference>
<proteinExistence type="predicted"/>
<keyword evidence="3" id="KW-1185">Reference proteome</keyword>
<dbReference type="InterPro" id="IPR005123">
    <property type="entry name" value="Oxoglu/Fe-dep_dioxygenase_dom"/>
</dbReference>
<organism evidence="2 3">
    <name type="scientific">Thalassotalea eurytherma</name>
    <dbReference type="NCBI Taxonomy" id="1144278"/>
    <lineage>
        <taxon>Bacteria</taxon>
        <taxon>Pseudomonadati</taxon>
        <taxon>Pseudomonadota</taxon>
        <taxon>Gammaproteobacteria</taxon>
        <taxon>Alteromonadales</taxon>
        <taxon>Colwelliaceae</taxon>
        <taxon>Thalassotalea</taxon>
    </lineage>
</organism>
<evidence type="ECO:0000259" key="1">
    <source>
        <dbReference type="PROSITE" id="PS51471"/>
    </source>
</evidence>
<name>A0ABQ6H5J1_9GAMM</name>
<accession>A0ABQ6H5J1</accession>
<dbReference type="SUPFAM" id="SSF51197">
    <property type="entry name" value="Clavaminate synthase-like"/>
    <property type="match status" value="1"/>
</dbReference>
<dbReference type="InterPro" id="IPR027450">
    <property type="entry name" value="AlkB-like"/>
</dbReference>
<dbReference type="RefSeq" id="WP_284207798.1">
    <property type="nucleotide sequence ID" value="NZ_BSSU01000009.1"/>
</dbReference>
<evidence type="ECO:0000313" key="3">
    <source>
        <dbReference type="Proteomes" id="UP001157133"/>
    </source>
</evidence>
<dbReference type="PANTHER" id="PTHR31212:SF4">
    <property type="entry name" value="ALPHA-KETOGLUTARATE-DEPENDENT DIOXYGENASE ALKB HOMOLOG 3"/>
    <property type="match status" value="1"/>
</dbReference>
<comment type="caution">
    <text evidence="2">The sequence shown here is derived from an EMBL/GenBank/DDBJ whole genome shotgun (WGS) entry which is preliminary data.</text>
</comment>
<gene>
    <name evidence="2" type="ORF">theurythT_18820</name>
</gene>
<dbReference type="InterPro" id="IPR032854">
    <property type="entry name" value="ALKBH3"/>
</dbReference>